<keyword evidence="2 5" id="KW-0689">Ribosomal protein</keyword>
<dbReference type="InterPro" id="IPR000473">
    <property type="entry name" value="Ribosomal_bL36"/>
</dbReference>
<dbReference type="PANTHER" id="PTHR42888">
    <property type="entry name" value="50S RIBOSOMAL PROTEIN L36, CHLOROPLASTIC"/>
    <property type="match status" value="1"/>
</dbReference>
<comment type="caution">
    <text evidence="8">The sequence shown here is derived from an EMBL/GenBank/DDBJ whole genome shotgun (WGS) entry which is preliminary data.</text>
</comment>
<sequence length="80" mass="8917">MDASSTGTSDLEARPRTGRQLSTPLCAVQAPARHPKKHEEGSSMKVQPSVKRICDKCKVIRRHGNVMVICENPRHKQRQG</sequence>
<dbReference type="Pfam" id="PF00444">
    <property type="entry name" value="Ribosomal_L36"/>
    <property type="match status" value="1"/>
</dbReference>
<accession>A0ABP6Y1Z2</accession>
<evidence type="ECO:0000313" key="9">
    <source>
        <dbReference type="Proteomes" id="UP001500767"/>
    </source>
</evidence>
<dbReference type="SUPFAM" id="SSF57840">
    <property type="entry name" value="Ribosomal protein L36"/>
    <property type="match status" value="1"/>
</dbReference>
<evidence type="ECO:0000256" key="6">
    <source>
        <dbReference type="RuleBase" id="RU000571"/>
    </source>
</evidence>
<name>A0ABP6Y1Z2_9ACTN</name>
<dbReference type="NCBIfam" id="TIGR01022">
    <property type="entry name" value="rpmJ_bact"/>
    <property type="match status" value="1"/>
</dbReference>
<keyword evidence="9" id="KW-1185">Reference proteome</keyword>
<dbReference type="HAMAP" id="MF_00251">
    <property type="entry name" value="Ribosomal_bL36"/>
    <property type="match status" value="1"/>
</dbReference>
<keyword evidence="3 5" id="KW-0687">Ribonucleoprotein</keyword>
<dbReference type="PANTHER" id="PTHR42888:SF1">
    <property type="entry name" value="LARGE RIBOSOMAL SUBUNIT PROTEIN BL36C"/>
    <property type="match status" value="1"/>
</dbReference>
<evidence type="ECO:0000256" key="1">
    <source>
        <dbReference type="ARBA" id="ARBA00007645"/>
    </source>
</evidence>
<reference evidence="9" key="1">
    <citation type="journal article" date="2019" name="Int. J. Syst. Evol. Microbiol.">
        <title>The Global Catalogue of Microorganisms (GCM) 10K type strain sequencing project: providing services to taxonomists for standard genome sequencing and annotation.</title>
        <authorList>
            <consortium name="The Broad Institute Genomics Platform"/>
            <consortium name="The Broad Institute Genome Sequencing Center for Infectious Disease"/>
            <person name="Wu L."/>
            <person name="Ma J."/>
        </authorList>
    </citation>
    <scope>NUCLEOTIDE SEQUENCE [LARGE SCALE GENOMIC DNA]</scope>
    <source>
        <strain evidence="9">JCM 16540</strain>
    </source>
</reference>
<evidence type="ECO:0000256" key="7">
    <source>
        <dbReference type="SAM" id="MobiDB-lite"/>
    </source>
</evidence>
<dbReference type="PROSITE" id="PS00828">
    <property type="entry name" value="RIBOSOMAL_L36"/>
    <property type="match status" value="1"/>
</dbReference>
<gene>
    <name evidence="5" type="primary">rpmJ</name>
    <name evidence="8" type="ORF">GCM10022197_36710</name>
</gene>
<dbReference type="EMBL" id="BAAAYR010000005">
    <property type="protein sequence ID" value="GAA3576168.1"/>
    <property type="molecule type" value="Genomic_DNA"/>
</dbReference>
<evidence type="ECO:0000256" key="5">
    <source>
        <dbReference type="HAMAP-Rule" id="MF_00251"/>
    </source>
</evidence>
<evidence type="ECO:0000256" key="4">
    <source>
        <dbReference type="ARBA" id="ARBA00035186"/>
    </source>
</evidence>
<evidence type="ECO:0000313" key="8">
    <source>
        <dbReference type="EMBL" id="GAA3576168.1"/>
    </source>
</evidence>
<feature type="region of interest" description="Disordered" evidence="7">
    <location>
        <begin position="1"/>
        <end position="25"/>
    </location>
</feature>
<evidence type="ECO:0000256" key="3">
    <source>
        <dbReference type="ARBA" id="ARBA00023274"/>
    </source>
</evidence>
<comment type="similarity">
    <text evidence="1 5 6">Belongs to the bacterial ribosomal protein bL36 family.</text>
</comment>
<proteinExistence type="inferred from homology"/>
<evidence type="ECO:0000256" key="2">
    <source>
        <dbReference type="ARBA" id="ARBA00022980"/>
    </source>
</evidence>
<dbReference type="Proteomes" id="UP001500767">
    <property type="component" value="Unassembled WGS sequence"/>
</dbReference>
<protein>
    <recommendedName>
        <fullName evidence="4 5">Large ribosomal subunit protein bL36</fullName>
    </recommendedName>
</protein>
<dbReference type="InterPro" id="IPR035977">
    <property type="entry name" value="Ribosomal_bL36_sp"/>
</dbReference>
<organism evidence="8 9">
    <name type="scientific">Microlunatus spumicola</name>
    <dbReference type="NCBI Taxonomy" id="81499"/>
    <lineage>
        <taxon>Bacteria</taxon>
        <taxon>Bacillati</taxon>
        <taxon>Actinomycetota</taxon>
        <taxon>Actinomycetes</taxon>
        <taxon>Propionibacteriales</taxon>
        <taxon>Propionibacteriaceae</taxon>
        <taxon>Microlunatus</taxon>
    </lineage>
</organism>